<dbReference type="PANTHER" id="PTHR14237">
    <property type="entry name" value="MOLYBDOPTERIN COFACTOR SULFURASE MOSC"/>
    <property type="match status" value="1"/>
</dbReference>
<name>A0A1B6CDJ7_9HEMI</name>
<dbReference type="PROSITE" id="PS51340">
    <property type="entry name" value="MOSC"/>
    <property type="match status" value="1"/>
</dbReference>
<keyword evidence="1" id="KW-0472">Membrane</keyword>
<accession>A0A1B6CDJ7</accession>
<dbReference type="Pfam" id="PF03476">
    <property type="entry name" value="MOSC_N"/>
    <property type="match status" value="1"/>
</dbReference>
<dbReference type="InterPro" id="IPR005303">
    <property type="entry name" value="MOCOS_middle"/>
</dbReference>
<dbReference type="EMBL" id="GEDC01025776">
    <property type="protein sequence ID" value="JAS11522.1"/>
    <property type="molecule type" value="Transcribed_RNA"/>
</dbReference>
<keyword evidence="1" id="KW-1133">Transmembrane helix</keyword>
<evidence type="ECO:0000259" key="2">
    <source>
        <dbReference type="PROSITE" id="PS51340"/>
    </source>
</evidence>
<evidence type="ECO:0000313" key="3">
    <source>
        <dbReference type="EMBL" id="JAS11522.1"/>
    </source>
</evidence>
<dbReference type="GO" id="GO:0030151">
    <property type="term" value="F:molybdenum ion binding"/>
    <property type="evidence" value="ECO:0007669"/>
    <property type="project" value="InterPro"/>
</dbReference>
<dbReference type="SUPFAM" id="SSF141673">
    <property type="entry name" value="MOSC N-terminal domain-like"/>
    <property type="match status" value="1"/>
</dbReference>
<organism evidence="3">
    <name type="scientific">Clastoptera arizonana</name>
    <name type="common">Arizona spittle bug</name>
    <dbReference type="NCBI Taxonomy" id="38151"/>
    <lineage>
        <taxon>Eukaryota</taxon>
        <taxon>Metazoa</taxon>
        <taxon>Ecdysozoa</taxon>
        <taxon>Arthropoda</taxon>
        <taxon>Hexapoda</taxon>
        <taxon>Insecta</taxon>
        <taxon>Pterygota</taxon>
        <taxon>Neoptera</taxon>
        <taxon>Paraneoptera</taxon>
        <taxon>Hemiptera</taxon>
        <taxon>Auchenorrhyncha</taxon>
        <taxon>Cercopoidea</taxon>
        <taxon>Clastopteridae</taxon>
        <taxon>Clastoptera</taxon>
    </lineage>
</organism>
<evidence type="ECO:0000256" key="1">
    <source>
        <dbReference type="SAM" id="Phobius"/>
    </source>
</evidence>
<dbReference type="AlphaFoldDB" id="A0A1B6CDJ7"/>
<feature type="domain" description="MOSC" evidence="2">
    <location>
        <begin position="187"/>
        <end position="353"/>
    </location>
</feature>
<dbReference type="InterPro" id="IPR005302">
    <property type="entry name" value="MoCF_Sase_C"/>
</dbReference>
<dbReference type="EMBL" id="GEDC01015898">
    <property type="protein sequence ID" value="JAS21400.1"/>
    <property type="molecule type" value="Transcribed_RNA"/>
</dbReference>
<dbReference type="PANTHER" id="PTHR14237:SF19">
    <property type="entry name" value="MITOCHONDRIAL AMIDOXIME REDUCING COMPONENT 1"/>
    <property type="match status" value="1"/>
</dbReference>
<proteinExistence type="predicted"/>
<dbReference type="InterPro" id="IPR011037">
    <property type="entry name" value="Pyrv_Knase-like_insert_dom_sf"/>
</dbReference>
<dbReference type="Pfam" id="PF03473">
    <property type="entry name" value="MOSC"/>
    <property type="match status" value="1"/>
</dbReference>
<keyword evidence="1" id="KW-0812">Transmembrane</keyword>
<feature type="transmembrane region" description="Helical" evidence="1">
    <location>
        <begin position="12"/>
        <end position="29"/>
    </location>
</feature>
<protein>
    <recommendedName>
        <fullName evidence="2">MOSC domain-containing protein</fullName>
    </recommendedName>
</protein>
<reference evidence="3" key="1">
    <citation type="submission" date="2015-12" db="EMBL/GenBank/DDBJ databases">
        <title>De novo transcriptome assembly of four potential Pierce s Disease insect vectors from Arizona vineyards.</title>
        <authorList>
            <person name="Tassone E.E."/>
        </authorList>
    </citation>
    <scope>NUCLEOTIDE SEQUENCE</scope>
</reference>
<dbReference type="GO" id="GO:0003824">
    <property type="term" value="F:catalytic activity"/>
    <property type="evidence" value="ECO:0007669"/>
    <property type="project" value="InterPro"/>
</dbReference>
<evidence type="ECO:0000313" key="4">
    <source>
        <dbReference type="EMBL" id="JAS21400.1"/>
    </source>
</evidence>
<sequence length="355" mass="40264">MINVPQDNFLKLAFLTTAAISVVGGYILWKQKKTKLKAINESVPAKWKKVGEVSKINYYPLKSGRQVVLNSAKCTEAGIEEEHSNGKFPLLDRLFVLFEDGTGNKITVREYPSMLLIELKSIDKNTVIFSSPGVEDLVLKIPSPDIIKKVTLWNQEKMSTIDCGDRAADWFTKLLVTNGRVRCRLGYYASDLLPPRTMKSSNWDEFTKIYPKMRDEYMGTYSDYASYMILSETSLGELNSRLDIPVKEGQFRPNIVVKGVEKPHEEDEWDWVKVGDDVILRSCKLCTRCLITTVNPDTATKSPDFEPLKTLRTYRLAKDPEAEKLEGQSPIMGIYLGLHRTGVIRMGDPVYVNCD</sequence>
<gene>
    <name evidence="3" type="ORF">g.25520</name>
    <name evidence="4" type="ORF">g.25526</name>
</gene>
<dbReference type="SUPFAM" id="SSF50800">
    <property type="entry name" value="PK beta-barrel domain-like"/>
    <property type="match status" value="1"/>
</dbReference>
<dbReference type="GO" id="GO:0030170">
    <property type="term" value="F:pyridoxal phosphate binding"/>
    <property type="evidence" value="ECO:0007669"/>
    <property type="project" value="InterPro"/>
</dbReference>